<evidence type="ECO:0000256" key="4">
    <source>
        <dbReference type="ARBA" id="ARBA00022801"/>
    </source>
</evidence>
<evidence type="ECO:0000259" key="7">
    <source>
        <dbReference type="Pfam" id="PF00933"/>
    </source>
</evidence>
<dbReference type="InterPro" id="IPR050226">
    <property type="entry name" value="NagZ_Beta-hexosaminidase"/>
</dbReference>
<dbReference type="EC" id="3.2.1.52" evidence="3"/>
<evidence type="ECO:0000256" key="2">
    <source>
        <dbReference type="ARBA" id="ARBA00005336"/>
    </source>
</evidence>
<keyword evidence="5 9" id="KW-0326">Glycosidase</keyword>
<protein>
    <recommendedName>
        <fullName evidence="3">beta-N-acetylhexosaminidase</fullName>
        <ecNumber evidence="3">3.2.1.52</ecNumber>
    </recommendedName>
</protein>
<name>A0ABS4Z490_9ACTN</name>
<dbReference type="Pfam" id="PF00933">
    <property type="entry name" value="Glyco_hydro_3"/>
    <property type="match status" value="1"/>
</dbReference>
<sequence>MARPRLVPAVAAGAALVLGATALTASPAAAGPGGHDRPHRWVQKTLQQMTLEQKVGQLFVPYVTGATADTASPENLARFGVATPAEAVQKLHLGGVIYFAWSDNTQDPQQIAALSNGLQEAALAPADDERRGKKAPAVPLTIATDQETGIVARVGPPATVFPGAMALGAGRDLRATRDTYAITGTELRAIGINTDYAPDADVNVNPANPIIGVRSFSSRPELVADHVTAAVRGLQTDGSVSAVAKHFPGHGDTGTDSHSDLPVITHTRAEWEEIDAPPFRAAIAAGVDSIMTAHISFPELEPNGDPSTLSKKVLTGMLREELGFQGVIATDSLRMEGVRKKYSDEEIAIRAVEAGADVLLDPQQPALQYQAVLDAVRDGRLSERRIDASVRRILAMKYERGVVRDPLVKEHEVARTVGTPAHLARAQEITDATPTLVTDDADLVPLPAGSTLVTGFGATGVPALAEKLTARGHRAEAFTTGSTPTAAVVAEAVTKADAHDTVVVMTSSATKSPAQQQLVAALLATGKRVLVVAVANPYDISVLPGVQSYLVTYSTTPVAVESVARLLDGAIRPQGTLPVDIPSAADPATVLFPFGTGLTS</sequence>
<reference evidence="9 10" key="1">
    <citation type="submission" date="2021-03" db="EMBL/GenBank/DDBJ databases">
        <title>Sequencing the genomes of 1000 actinobacteria strains.</title>
        <authorList>
            <person name="Klenk H.-P."/>
        </authorList>
    </citation>
    <scope>NUCLEOTIDE SEQUENCE [LARGE SCALE GENOMIC DNA]</scope>
    <source>
        <strain evidence="9 10">DSM 12936</strain>
    </source>
</reference>
<dbReference type="InterPro" id="IPR001764">
    <property type="entry name" value="Glyco_hydro_3_N"/>
</dbReference>
<comment type="similarity">
    <text evidence="2">Belongs to the glycosyl hydrolase 3 family.</text>
</comment>
<dbReference type="Gene3D" id="3.20.20.300">
    <property type="entry name" value="Glycoside hydrolase, family 3, N-terminal domain"/>
    <property type="match status" value="1"/>
</dbReference>
<dbReference type="RefSeq" id="WP_210053180.1">
    <property type="nucleotide sequence ID" value="NZ_BAAAMH010000021.1"/>
</dbReference>
<feature type="signal peptide" evidence="6">
    <location>
        <begin position="1"/>
        <end position="30"/>
    </location>
</feature>
<dbReference type="Gene3D" id="3.40.50.1700">
    <property type="entry name" value="Glycoside hydrolase family 3 C-terminal domain"/>
    <property type="match status" value="1"/>
</dbReference>
<keyword evidence="10" id="KW-1185">Reference proteome</keyword>
<organism evidence="9 10">
    <name type="scientific">Microlunatus capsulatus</name>
    <dbReference type="NCBI Taxonomy" id="99117"/>
    <lineage>
        <taxon>Bacteria</taxon>
        <taxon>Bacillati</taxon>
        <taxon>Actinomycetota</taxon>
        <taxon>Actinomycetes</taxon>
        <taxon>Propionibacteriales</taxon>
        <taxon>Propionibacteriaceae</taxon>
        <taxon>Microlunatus</taxon>
    </lineage>
</organism>
<feature type="chain" id="PRO_5047251588" description="beta-N-acetylhexosaminidase" evidence="6">
    <location>
        <begin position="31"/>
        <end position="600"/>
    </location>
</feature>
<dbReference type="SUPFAM" id="SSF51445">
    <property type="entry name" value="(Trans)glycosidases"/>
    <property type="match status" value="1"/>
</dbReference>
<feature type="domain" description="Glycoside hydrolase family 3 N-terminal" evidence="7">
    <location>
        <begin position="50"/>
        <end position="395"/>
    </location>
</feature>
<dbReference type="InterPro" id="IPR036881">
    <property type="entry name" value="Glyco_hydro_3_C_sf"/>
</dbReference>
<dbReference type="Pfam" id="PF01915">
    <property type="entry name" value="Glyco_hydro_3_C"/>
    <property type="match status" value="1"/>
</dbReference>
<evidence type="ECO:0000256" key="5">
    <source>
        <dbReference type="ARBA" id="ARBA00023295"/>
    </source>
</evidence>
<keyword evidence="4 9" id="KW-0378">Hydrolase</keyword>
<proteinExistence type="inferred from homology"/>
<evidence type="ECO:0000256" key="1">
    <source>
        <dbReference type="ARBA" id="ARBA00001231"/>
    </source>
</evidence>
<dbReference type="PANTHER" id="PTHR30480">
    <property type="entry name" value="BETA-HEXOSAMINIDASE-RELATED"/>
    <property type="match status" value="1"/>
</dbReference>
<dbReference type="InterPro" id="IPR036962">
    <property type="entry name" value="Glyco_hydro_3_N_sf"/>
</dbReference>
<dbReference type="InterPro" id="IPR002772">
    <property type="entry name" value="Glyco_hydro_3_C"/>
</dbReference>
<dbReference type="InterPro" id="IPR017853">
    <property type="entry name" value="GH"/>
</dbReference>
<dbReference type="EMBL" id="JAGIOB010000001">
    <property type="protein sequence ID" value="MBP2415876.1"/>
    <property type="molecule type" value="Genomic_DNA"/>
</dbReference>
<evidence type="ECO:0000259" key="8">
    <source>
        <dbReference type="Pfam" id="PF01915"/>
    </source>
</evidence>
<evidence type="ECO:0000256" key="6">
    <source>
        <dbReference type="SAM" id="SignalP"/>
    </source>
</evidence>
<feature type="domain" description="Glycoside hydrolase family 3 C-terminal" evidence="8">
    <location>
        <begin position="462"/>
        <end position="598"/>
    </location>
</feature>
<dbReference type="PANTHER" id="PTHR30480:SF13">
    <property type="entry name" value="BETA-HEXOSAMINIDASE"/>
    <property type="match status" value="1"/>
</dbReference>
<comment type="caution">
    <text evidence="9">The sequence shown here is derived from an EMBL/GenBank/DDBJ whole genome shotgun (WGS) entry which is preliminary data.</text>
</comment>
<evidence type="ECO:0000313" key="10">
    <source>
        <dbReference type="Proteomes" id="UP000758168"/>
    </source>
</evidence>
<evidence type="ECO:0000256" key="3">
    <source>
        <dbReference type="ARBA" id="ARBA00012663"/>
    </source>
</evidence>
<gene>
    <name evidence="9" type="ORF">JOF54_000798</name>
</gene>
<evidence type="ECO:0000313" key="9">
    <source>
        <dbReference type="EMBL" id="MBP2415876.1"/>
    </source>
</evidence>
<dbReference type="Proteomes" id="UP000758168">
    <property type="component" value="Unassembled WGS sequence"/>
</dbReference>
<keyword evidence="6" id="KW-0732">Signal</keyword>
<dbReference type="GO" id="GO:0004563">
    <property type="term" value="F:beta-N-acetylhexosaminidase activity"/>
    <property type="evidence" value="ECO:0007669"/>
    <property type="project" value="UniProtKB-EC"/>
</dbReference>
<accession>A0ABS4Z490</accession>
<dbReference type="SUPFAM" id="SSF52279">
    <property type="entry name" value="Beta-D-glucan exohydrolase, C-terminal domain"/>
    <property type="match status" value="1"/>
</dbReference>
<comment type="catalytic activity">
    <reaction evidence="1">
        <text>Hydrolysis of terminal non-reducing N-acetyl-D-hexosamine residues in N-acetyl-beta-D-hexosaminides.</text>
        <dbReference type="EC" id="3.2.1.52"/>
    </reaction>
</comment>